<dbReference type="Proteomes" id="UP000886501">
    <property type="component" value="Unassembled WGS sequence"/>
</dbReference>
<reference evidence="1" key="2">
    <citation type="journal article" date="2020" name="Nat. Commun.">
        <title>Large-scale genome sequencing of mycorrhizal fungi provides insights into the early evolution of symbiotic traits.</title>
        <authorList>
            <person name="Miyauchi S."/>
            <person name="Kiss E."/>
            <person name="Kuo A."/>
            <person name="Drula E."/>
            <person name="Kohler A."/>
            <person name="Sanchez-Garcia M."/>
            <person name="Morin E."/>
            <person name="Andreopoulos B."/>
            <person name="Barry K.W."/>
            <person name="Bonito G."/>
            <person name="Buee M."/>
            <person name="Carver A."/>
            <person name="Chen C."/>
            <person name="Cichocki N."/>
            <person name="Clum A."/>
            <person name="Culley D."/>
            <person name="Crous P.W."/>
            <person name="Fauchery L."/>
            <person name="Girlanda M."/>
            <person name="Hayes R.D."/>
            <person name="Keri Z."/>
            <person name="LaButti K."/>
            <person name="Lipzen A."/>
            <person name="Lombard V."/>
            <person name="Magnuson J."/>
            <person name="Maillard F."/>
            <person name="Murat C."/>
            <person name="Nolan M."/>
            <person name="Ohm R.A."/>
            <person name="Pangilinan J."/>
            <person name="Pereira M.F."/>
            <person name="Perotto S."/>
            <person name="Peter M."/>
            <person name="Pfister S."/>
            <person name="Riley R."/>
            <person name="Sitrit Y."/>
            <person name="Stielow J.B."/>
            <person name="Szollosi G."/>
            <person name="Zifcakova L."/>
            <person name="Stursova M."/>
            <person name="Spatafora J.W."/>
            <person name="Tedersoo L."/>
            <person name="Vaario L.M."/>
            <person name="Yamada A."/>
            <person name="Yan M."/>
            <person name="Wang P."/>
            <person name="Xu J."/>
            <person name="Bruns T."/>
            <person name="Baldrian P."/>
            <person name="Vilgalys R."/>
            <person name="Dunand C."/>
            <person name="Henrissat B."/>
            <person name="Grigoriev I.V."/>
            <person name="Hibbett D."/>
            <person name="Nagy L.G."/>
            <person name="Martin F.M."/>
        </authorList>
    </citation>
    <scope>NUCLEOTIDE SEQUENCE</scope>
    <source>
        <strain evidence="1">P2</strain>
    </source>
</reference>
<name>A0ACB6ZC34_THEGA</name>
<gene>
    <name evidence="1" type="ORF">BDM02DRAFT_3170498</name>
</gene>
<evidence type="ECO:0000313" key="2">
    <source>
        <dbReference type="Proteomes" id="UP000886501"/>
    </source>
</evidence>
<sequence>MAGPFLPPQIVLDGFKERPEALAIQGDKLYIGTSTGTVQMYTLGDERDEAGNATLTKTITVSKKPIEQLGYLKDVNSLVVLSDMSVTLFPIPDLQPPSQLSKAKAAFSFTLHTSVQHVPPPGKSPAIPVPTVVSYLVVACRRKLVIYLWEDGEPQEVQEIPLPHSPRTMSFMNDDMIAFAYSLTEHAIFSLKTMTPVDITLPATTTTTGMGAFSGLTGYMTLGLGAKAKPSLLAVKESEVLIVKDNVGHFLNTDGSPSRPERIDWPAPPEETALIDPYVFAVLPPGTVPSEQTDGVTPSFIPSSVVQVRSSISFANVQTVPFPPLPAGAAPTASNYSIRLLTSSPSSKSPLYMIRSPIDRNAATAQGSTIWRVYMKSWGEQIDELVVAGSYLDARSLLDILDVAVVSDKVQRRALVRSLYGVSLFKNGKYDEAIDIFIELDINPSKVVSLYPESIAGRLSTPEEDWVVLFGGPKEEIPVLQEPKPSEGVTATEEPQKAEGGDQPDSTSTSTSTAPAPGATPSLRGYLPNLIRSSVKDDDTASVTSRRSIRRRVTVDIFETFGVSSVTNNSSAPSVTNTPTPAPAANAPIHPSPADFKRSIDALRRYLTDRRPKLDGVLKTFGITPSQSHKVSPLSEATVEDLRGIPSVPLTALTPDQLIRFAQVVYTALFKSYLLTMPGLLGSLCRIENWCEVSEVEALLTEREKFSELIFLYNGKKMHAQALGLLQHLSQNESDMREKLQPTVTYLQKLGEEYMDQVFKYARWVFQQDQNIAFEIFQSEDVELPRPKVADFLETIDPRICARFIEYLIEEKGEDSIAFHNRLAELYLKMATPGRSALPEASRSEAYTKLLTFIDTTETYQTDRLFGVLPSEGFFEAKAILLGRMGRHENALEIYVYRLHDYLKAEEYCNRIFDSSSPKNSSIFLTLLRIYLQPGVSSTAKSSASSTFSLPPAATLLQPALQLIGRHSRRLDATETLKLLPPLVQARDVKEFLVESLRVPRFDTRVIREITKARRDDVATRLMVLEERRVKVIESRICPQCHKRIGHNSVIAVHAPRGEVTHYQCREAFSRFLRESAR</sequence>
<evidence type="ECO:0000313" key="1">
    <source>
        <dbReference type="EMBL" id="KAF9647158.1"/>
    </source>
</evidence>
<protein>
    <submittedName>
        <fullName evidence="1">Uncharacterized protein</fullName>
    </submittedName>
</protein>
<organism evidence="1 2">
    <name type="scientific">Thelephora ganbajun</name>
    <name type="common">Ganba fungus</name>
    <dbReference type="NCBI Taxonomy" id="370292"/>
    <lineage>
        <taxon>Eukaryota</taxon>
        <taxon>Fungi</taxon>
        <taxon>Dikarya</taxon>
        <taxon>Basidiomycota</taxon>
        <taxon>Agaricomycotina</taxon>
        <taxon>Agaricomycetes</taxon>
        <taxon>Thelephorales</taxon>
        <taxon>Thelephoraceae</taxon>
        <taxon>Thelephora</taxon>
    </lineage>
</organism>
<comment type="caution">
    <text evidence="1">The sequence shown here is derived from an EMBL/GenBank/DDBJ whole genome shotgun (WGS) entry which is preliminary data.</text>
</comment>
<proteinExistence type="predicted"/>
<accession>A0ACB6ZC34</accession>
<dbReference type="EMBL" id="MU118040">
    <property type="protein sequence ID" value="KAF9647158.1"/>
    <property type="molecule type" value="Genomic_DNA"/>
</dbReference>
<reference evidence="1" key="1">
    <citation type="submission" date="2019-10" db="EMBL/GenBank/DDBJ databases">
        <authorList>
            <consortium name="DOE Joint Genome Institute"/>
            <person name="Kuo A."/>
            <person name="Miyauchi S."/>
            <person name="Kiss E."/>
            <person name="Drula E."/>
            <person name="Kohler A."/>
            <person name="Sanchez-Garcia M."/>
            <person name="Andreopoulos B."/>
            <person name="Barry K.W."/>
            <person name="Bonito G."/>
            <person name="Buee M."/>
            <person name="Carver A."/>
            <person name="Chen C."/>
            <person name="Cichocki N."/>
            <person name="Clum A."/>
            <person name="Culley D."/>
            <person name="Crous P.W."/>
            <person name="Fauchery L."/>
            <person name="Girlanda M."/>
            <person name="Hayes R."/>
            <person name="Keri Z."/>
            <person name="Labutti K."/>
            <person name="Lipzen A."/>
            <person name="Lombard V."/>
            <person name="Magnuson J."/>
            <person name="Maillard F."/>
            <person name="Morin E."/>
            <person name="Murat C."/>
            <person name="Nolan M."/>
            <person name="Ohm R."/>
            <person name="Pangilinan J."/>
            <person name="Pereira M."/>
            <person name="Perotto S."/>
            <person name="Peter M."/>
            <person name="Riley R."/>
            <person name="Sitrit Y."/>
            <person name="Stielow B."/>
            <person name="Szollosi G."/>
            <person name="Zifcakova L."/>
            <person name="Stursova M."/>
            <person name="Spatafora J.W."/>
            <person name="Tedersoo L."/>
            <person name="Vaario L.-M."/>
            <person name="Yamada A."/>
            <person name="Yan M."/>
            <person name="Wang P."/>
            <person name="Xu J."/>
            <person name="Bruns T."/>
            <person name="Baldrian P."/>
            <person name="Vilgalys R."/>
            <person name="Henrissat B."/>
            <person name="Grigoriev I.V."/>
            <person name="Hibbett D."/>
            <person name="Nagy L.G."/>
            <person name="Martin F.M."/>
        </authorList>
    </citation>
    <scope>NUCLEOTIDE SEQUENCE</scope>
    <source>
        <strain evidence="1">P2</strain>
    </source>
</reference>
<keyword evidence="2" id="KW-1185">Reference proteome</keyword>